<comment type="caution">
    <text evidence="1">The sequence shown here is derived from an EMBL/GenBank/DDBJ whole genome shotgun (WGS) entry which is preliminary data.</text>
</comment>
<reference evidence="1" key="1">
    <citation type="journal article" date="2023" name="PhytoFront">
        <title>Draft Genome Resources of Seven Strains of Tilletia horrida, Causal Agent of Kernel Smut of Rice.</title>
        <authorList>
            <person name="Khanal S."/>
            <person name="Antony Babu S."/>
            <person name="Zhou X.G."/>
        </authorList>
    </citation>
    <scope>NUCLEOTIDE SEQUENCE</scope>
    <source>
        <strain evidence="1">TX6</strain>
    </source>
</reference>
<dbReference type="AlphaFoldDB" id="A0AAN6JPS0"/>
<protein>
    <submittedName>
        <fullName evidence="1">Acetylornithine aminotransferase</fullName>
        <ecNumber evidence="1">2.6.1.11</ecNumber>
    </submittedName>
</protein>
<dbReference type="Pfam" id="PF20180">
    <property type="entry name" value="UQCC2_CBP6"/>
    <property type="match status" value="1"/>
</dbReference>
<proteinExistence type="predicted"/>
<organism evidence="1 2">
    <name type="scientific">Tilletia horrida</name>
    <dbReference type="NCBI Taxonomy" id="155126"/>
    <lineage>
        <taxon>Eukaryota</taxon>
        <taxon>Fungi</taxon>
        <taxon>Dikarya</taxon>
        <taxon>Basidiomycota</taxon>
        <taxon>Ustilaginomycotina</taxon>
        <taxon>Exobasidiomycetes</taxon>
        <taxon>Tilletiales</taxon>
        <taxon>Tilletiaceae</taxon>
        <taxon>Tilletia</taxon>
    </lineage>
</organism>
<keyword evidence="1" id="KW-0808">Transferase</keyword>
<name>A0AAN6JPS0_9BASI</name>
<evidence type="ECO:0000313" key="2">
    <source>
        <dbReference type="Proteomes" id="UP001176517"/>
    </source>
</evidence>
<evidence type="ECO:0000313" key="1">
    <source>
        <dbReference type="EMBL" id="KAK0545638.1"/>
    </source>
</evidence>
<accession>A0AAN6JPS0</accession>
<dbReference type="EMBL" id="JAPDMZ010000222">
    <property type="protein sequence ID" value="KAK0545638.1"/>
    <property type="molecule type" value="Genomic_DNA"/>
</dbReference>
<dbReference type="GO" id="GO:0003992">
    <property type="term" value="F:N2-acetyl-L-ornithine:2-oxoglutarate 5-aminotransferase activity"/>
    <property type="evidence" value="ECO:0007669"/>
    <property type="project" value="UniProtKB-EC"/>
</dbReference>
<keyword evidence="1" id="KW-0032">Aminotransferase</keyword>
<sequence length="154" mass="16742">MARTASTSLTRGYLDRLLNIGASWPVDPLRPDLHFGRAIELASRKALLKRSSLDSASSSAAASSTSAKSESLALRELNGGAGTDVQMIEATISALERLRKNKALNNHPTPTSIMRPASQPNYYPRLIAMLDKAGRGEDVSPTWSEKVNRFFGRD</sequence>
<dbReference type="Proteomes" id="UP001176517">
    <property type="component" value="Unassembled WGS sequence"/>
</dbReference>
<gene>
    <name evidence="1" type="primary">ARG8_1</name>
    <name evidence="1" type="ORF">OC846_005575</name>
</gene>
<dbReference type="EC" id="2.6.1.11" evidence="1"/>
<keyword evidence="2" id="KW-1185">Reference proteome</keyword>